<evidence type="ECO:0000256" key="1">
    <source>
        <dbReference type="ARBA" id="ARBA00004651"/>
    </source>
</evidence>
<evidence type="ECO:0000256" key="7">
    <source>
        <dbReference type="ARBA" id="ARBA00023136"/>
    </source>
</evidence>
<dbReference type="EMBL" id="CP042261">
    <property type="protein sequence ID" value="QDY70307.1"/>
    <property type="molecule type" value="Genomic_DNA"/>
</dbReference>
<protein>
    <submittedName>
        <fullName evidence="9">AEC family transporter</fullName>
    </submittedName>
</protein>
<feature type="transmembrane region" description="Helical" evidence="8">
    <location>
        <begin position="165"/>
        <end position="185"/>
    </location>
</feature>
<organism evidence="9 10">
    <name type="scientific">Qingshengfaniella alkalisoli</name>
    <dbReference type="NCBI Taxonomy" id="2599296"/>
    <lineage>
        <taxon>Bacteria</taxon>
        <taxon>Pseudomonadati</taxon>
        <taxon>Pseudomonadota</taxon>
        <taxon>Alphaproteobacteria</taxon>
        <taxon>Rhodobacterales</taxon>
        <taxon>Paracoccaceae</taxon>
        <taxon>Qingshengfaniella</taxon>
    </lineage>
</organism>
<dbReference type="OrthoDB" id="7329340at2"/>
<evidence type="ECO:0000256" key="3">
    <source>
        <dbReference type="ARBA" id="ARBA00022448"/>
    </source>
</evidence>
<reference evidence="9 10" key="1">
    <citation type="submission" date="2019-07" db="EMBL/GenBank/DDBJ databases">
        <title>Litoreibacter alkalisoli sp. nov., isolated from saline-alkaline soil.</title>
        <authorList>
            <person name="Wang S."/>
            <person name="Xu L."/>
            <person name="Xing Y.-T."/>
            <person name="Sun J.-Q."/>
        </authorList>
    </citation>
    <scope>NUCLEOTIDE SEQUENCE [LARGE SCALE GENOMIC DNA]</scope>
    <source>
        <strain evidence="9 10">LN3S51</strain>
    </source>
</reference>
<keyword evidence="4" id="KW-1003">Cell membrane</keyword>
<feature type="transmembrane region" description="Helical" evidence="8">
    <location>
        <begin position="125"/>
        <end position="145"/>
    </location>
</feature>
<comment type="similarity">
    <text evidence="2">Belongs to the auxin efflux carrier (TC 2.A.69) family.</text>
</comment>
<keyword evidence="5 8" id="KW-0812">Transmembrane</keyword>
<feature type="transmembrane region" description="Helical" evidence="8">
    <location>
        <begin position="98"/>
        <end position="119"/>
    </location>
</feature>
<dbReference type="GO" id="GO:0005886">
    <property type="term" value="C:plasma membrane"/>
    <property type="evidence" value="ECO:0007669"/>
    <property type="project" value="UniProtKB-SubCell"/>
</dbReference>
<feature type="transmembrane region" description="Helical" evidence="8">
    <location>
        <begin position="63"/>
        <end position="86"/>
    </location>
</feature>
<evidence type="ECO:0000256" key="4">
    <source>
        <dbReference type="ARBA" id="ARBA00022475"/>
    </source>
</evidence>
<evidence type="ECO:0000313" key="9">
    <source>
        <dbReference type="EMBL" id="QDY70307.1"/>
    </source>
</evidence>
<dbReference type="GO" id="GO:0055085">
    <property type="term" value="P:transmembrane transport"/>
    <property type="evidence" value="ECO:0007669"/>
    <property type="project" value="InterPro"/>
</dbReference>
<sequence length="308" mass="32571">MIAVFWQTFPFFLLIALGYGAGRSGFFSSQATAALTKFVFYFALSAMLFHFAARLSFSDVFNWTFVAAYLCGSVTVYLLATVVALIRKRGMQEAAVEAQCAVIGNVGFLGVPMLVLLIGEAAIGPVMQVLAIDLIVFSSLIVILISTGREGRLSLASFRVAALGLLKNPMIVSIALGLGWSIVGWELPEPAAYFLETLGAAATPGALFAIGASLADKSAERLEIAAWLSGCKLLLHPALVAIFALFVFPVDPFQAAVMVACAALPVAGNVYILAQHYGIAPHRASTAILISTVLSVITLPAILAWLNP</sequence>
<accession>A0A5B8J759</accession>
<dbReference type="InterPro" id="IPR004776">
    <property type="entry name" value="Mem_transp_PIN-like"/>
</dbReference>
<feature type="transmembrane region" description="Helical" evidence="8">
    <location>
        <begin position="224"/>
        <end position="247"/>
    </location>
</feature>
<evidence type="ECO:0000256" key="2">
    <source>
        <dbReference type="ARBA" id="ARBA00010145"/>
    </source>
</evidence>
<dbReference type="PANTHER" id="PTHR36838">
    <property type="entry name" value="AUXIN EFFLUX CARRIER FAMILY PROTEIN"/>
    <property type="match status" value="1"/>
</dbReference>
<keyword evidence="10" id="KW-1185">Reference proteome</keyword>
<evidence type="ECO:0000256" key="8">
    <source>
        <dbReference type="SAM" id="Phobius"/>
    </source>
</evidence>
<dbReference type="AlphaFoldDB" id="A0A5B8J759"/>
<dbReference type="Gene3D" id="1.20.1530.20">
    <property type="match status" value="1"/>
</dbReference>
<feature type="transmembrane region" description="Helical" evidence="8">
    <location>
        <begin position="38"/>
        <end position="57"/>
    </location>
</feature>
<keyword evidence="6 8" id="KW-1133">Transmembrane helix</keyword>
<proteinExistence type="inferred from homology"/>
<keyword evidence="7 8" id="KW-0472">Membrane</keyword>
<feature type="transmembrane region" description="Helical" evidence="8">
    <location>
        <begin position="286"/>
        <end position="306"/>
    </location>
</feature>
<name>A0A5B8J759_9RHOB</name>
<dbReference type="RefSeq" id="WP_146365726.1">
    <property type="nucleotide sequence ID" value="NZ_CP042261.1"/>
</dbReference>
<evidence type="ECO:0000313" key="10">
    <source>
        <dbReference type="Proteomes" id="UP000318483"/>
    </source>
</evidence>
<dbReference type="Proteomes" id="UP000318483">
    <property type="component" value="Chromosome"/>
</dbReference>
<feature type="transmembrane region" description="Helical" evidence="8">
    <location>
        <begin position="191"/>
        <end position="212"/>
    </location>
</feature>
<feature type="transmembrane region" description="Helical" evidence="8">
    <location>
        <begin position="6"/>
        <end position="26"/>
    </location>
</feature>
<dbReference type="InterPro" id="IPR038770">
    <property type="entry name" value="Na+/solute_symporter_sf"/>
</dbReference>
<gene>
    <name evidence="9" type="ORF">FPZ52_09175</name>
</gene>
<keyword evidence="3" id="KW-0813">Transport</keyword>
<dbReference type="KEGG" id="lit:FPZ52_09175"/>
<evidence type="ECO:0000256" key="6">
    <source>
        <dbReference type="ARBA" id="ARBA00022989"/>
    </source>
</evidence>
<dbReference type="PANTHER" id="PTHR36838:SF3">
    <property type="entry name" value="TRANSPORTER AUXIN EFFLUX CARRIER EC FAMILY"/>
    <property type="match status" value="1"/>
</dbReference>
<feature type="transmembrane region" description="Helical" evidence="8">
    <location>
        <begin position="253"/>
        <end position="274"/>
    </location>
</feature>
<evidence type="ECO:0000256" key="5">
    <source>
        <dbReference type="ARBA" id="ARBA00022692"/>
    </source>
</evidence>
<dbReference type="Pfam" id="PF03547">
    <property type="entry name" value="Mem_trans"/>
    <property type="match status" value="1"/>
</dbReference>
<comment type="subcellular location">
    <subcellularLocation>
        <location evidence="1">Cell membrane</location>
        <topology evidence="1">Multi-pass membrane protein</topology>
    </subcellularLocation>
</comment>